<sequence>MHGLLSVQVTELKCDGLFIGCTFDHRATDAHAANMFLAAWAEIAQAKPITRLPSFRRSLFNPRRPPQSHKSLDKLYAPRLSMPSSPSADDHDHLISRIYCIKSKEIECLQSDASYNGTRRSKIESFSAFLWKSIAATGDDRSKVVKLGVVVDGRTRLSNKAMSLESYFGNVLSVPYAEASVGEIQTTPLKDVVDMVHECVAMASTAEHFLALIDWVEMRRPNPAVVKVYCKDENDEAAVVISSGQRFPVQELDFGWGKPDFGSYHFPWGGETGYVMPMPSASGNGDWIVYMHLKKRHLDLIETRAPHLFRPFSCDHL</sequence>
<comment type="similarity">
    <text evidence="1">Belongs to the plant acyltransferase family.</text>
</comment>
<dbReference type="InterPro" id="IPR050317">
    <property type="entry name" value="Plant_Fungal_Acyltransferase"/>
</dbReference>
<dbReference type="InterPro" id="IPR023213">
    <property type="entry name" value="CAT-like_dom_sf"/>
</dbReference>
<dbReference type="EMBL" id="NKXS01006367">
    <property type="protein sequence ID" value="PIN01545.1"/>
    <property type="molecule type" value="Genomic_DNA"/>
</dbReference>
<dbReference type="PANTHER" id="PTHR31642">
    <property type="entry name" value="TRICHOTHECENE 3-O-ACETYLTRANSFERASE"/>
    <property type="match status" value="1"/>
</dbReference>
<dbReference type="GO" id="GO:0004026">
    <property type="term" value="F:alcohol O-acetyltransferase activity"/>
    <property type="evidence" value="ECO:0007669"/>
    <property type="project" value="UniProtKB-EC"/>
</dbReference>
<evidence type="ECO:0000313" key="2">
    <source>
        <dbReference type="EMBL" id="PIN01545.1"/>
    </source>
</evidence>
<dbReference type="Pfam" id="PF02458">
    <property type="entry name" value="Transferase"/>
    <property type="match status" value="1"/>
</dbReference>
<dbReference type="EC" id="2.3.1.84" evidence="2"/>
<evidence type="ECO:0000256" key="1">
    <source>
        <dbReference type="ARBA" id="ARBA00009861"/>
    </source>
</evidence>
<organism evidence="2 3">
    <name type="scientific">Handroanthus impetiginosus</name>
    <dbReference type="NCBI Taxonomy" id="429701"/>
    <lineage>
        <taxon>Eukaryota</taxon>
        <taxon>Viridiplantae</taxon>
        <taxon>Streptophyta</taxon>
        <taxon>Embryophyta</taxon>
        <taxon>Tracheophyta</taxon>
        <taxon>Spermatophyta</taxon>
        <taxon>Magnoliopsida</taxon>
        <taxon>eudicotyledons</taxon>
        <taxon>Gunneridae</taxon>
        <taxon>Pentapetalae</taxon>
        <taxon>asterids</taxon>
        <taxon>lamiids</taxon>
        <taxon>Lamiales</taxon>
        <taxon>Bignoniaceae</taxon>
        <taxon>Crescentiina</taxon>
        <taxon>Tabebuia alliance</taxon>
        <taxon>Handroanthus</taxon>
    </lineage>
</organism>
<protein>
    <submittedName>
        <fullName evidence="2">Alcohol O-acetyltransferase</fullName>
        <ecNumber evidence="2">2.3.1.84</ecNumber>
    </submittedName>
</protein>
<keyword evidence="2" id="KW-0808">Transferase</keyword>
<dbReference type="OrthoDB" id="1862401at2759"/>
<comment type="caution">
    <text evidence="2">The sequence shown here is derived from an EMBL/GenBank/DDBJ whole genome shotgun (WGS) entry which is preliminary data.</text>
</comment>
<dbReference type="PANTHER" id="PTHR31642:SF266">
    <property type="entry name" value="HXXXD-TYPE ACYL-TRANSFERASE FAMILY PROTEIN"/>
    <property type="match status" value="1"/>
</dbReference>
<dbReference type="Gene3D" id="3.30.559.10">
    <property type="entry name" value="Chloramphenicol acetyltransferase-like domain"/>
    <property type="match status" value="2"/>
</dbReference>
<gene>
    <name evidence="2" type="ORF">CDL12_25945</name>
</gene>
<reference evidence="3" key="1">
    <citation type="journal article" date="2018" name="Gigascience">
        <title>Genome assembly of the Pink Ipe (Handroanthus impetiginosus, Bignoniaceae), a highly valued, ecologically keystone Neotropical timber forest tree.</title>
        <authorList>
            <person name="Silva-Junior O.B."/>
            <person name="Grattapaglia D."/>
            <person name="Novaes E."/>
            <person name="Collevatti R.G."/>
        </authorList>
    </citation>
    <scope>NUCLEOTIDE SEQUENCE [LARGE SCALE GENOMIC DNA]</scope>
    <source>
        <strain evidence="3">cv. UFG-1</strain>
    </source>
</reference>
<keyword evidence="2" id="KW-0012">Acyltransferase</keyword>
<accession>A0A2G9G8L6</accession>
<dbReference type="Proteomes" id="UP000231279">
    <property type="component" value="Unassembled WGS sequence"/>
</dbReference>
<keyword evidence="3" id="KW-1185">Reference proteome</keyword>
<dbReference type="STRING" id="429701.A0A2G9G8L6"/>
<proteinExistence type="inferred from homology"/>
<name>A0A2G9G8L6_9LAMI</name>
<dbReference type="AlphaFoldDB" id="A0A2G9G8L6"/>
<evidence type="ECO:0000313" key="3">
    <source>
        <dbReference type="Proteomes" id="UP000231279"/>
    </source>
</evidence>